<evidence type="ECO:0000313" key="1">
    <source>
        <dbReference type="Proteomes" id="UP000887540"/>
    </source>
</evidence>
<protein>
    <submittedName>
        <fullName evidence="2">DUF4440 domain-containing protein</fullName>
    </submittedName>
</protein>
<organism evidence="1 2">
    <name type="scientific">Acrobeloides nanus</name>
    <dbReference type="NCBI Taxonomy" id="290746"/>
    <lineage>
        <taxon>Eukaryota</taxon>
        <taxon>Metazoa</taxon>
        <taxon>Ecdysozoa</taxon>
        <taxon>Nematoda</taxon>
        <taxon>Chromadorea</taxon>
        <taxon>Rhabditida</taxon>
        <taxon>Tylenchina</taxon>
        <taxon>Cephalobomorpha</taxon>
        <taxon>Cephaloboidea</taxon>
        <taxon>Cephalobidae</taxon>
        <taxon>Acrobeloides</taxon>
    </lineage>
</organism>
<dbReference type="Proteomes" id="UP000887540">
    <property type="component" value="Unplaced"/>
</dbReference>
<dbReference type="SUPFAM" id="SSF54427">
    <property type="entry name" value="NTF2-like"/>
    <property type="match status" value="1"/>
</dbReference>
<sequence>MVLTQQQVDNLLIKLQDDYDKVFKSGDPNKLSLFYEPNSMLIMTSKEPKVWFGREEIAKAFVPFLANPLQDFKVEFLKNFATANDDYIIHRGTYEMNGTRFPYEQIWRKQKDGGYLIARDEFHM</sequence>
<name>A0A914DBM1_9BILA</name>
<keyword evidence="1" id="KW-1185">Reference proteome</keyword>
<evidence type="ECO:0000313" key="2">
    <source>
        <dbReference type="WBParaSite" id="ACRNAN_scaffold2271.g24638.t1"/>
    </source>
</evidence>
<proteinExistence type="predicted"/>
<accession>A0A914DBM1</accession>
<dbReference type="Gene3D" id="3.10.450.50">
    <property type="match status" value="1"/>
</dbReference>
<dbReference type="InterPro" id="IPR032710">
    <property type="entry name" value="NTF2-like_dom_sf"/>
</dbReference>
<dbReference type="WBParaSite" id="ACRNAN_scaffold2271.g24638.t1">
    <property type="protein sequence ID" value="ACRNAN_scaffold2271.g24638.t1"/>
    <property type="gene ID" value="ACRNAN_scaffold2271.g24638"/>
</dbReference>
<reference evidence="2" key="1">
    <citation type="submission" date="2022-11" db="UniProtKB">
        <authorList>
            <consortium name="WormBaseParasite"/>
        </authorList>
    </citation>
    <scope>IDENTIFICATION</scope>
</reference>
<dbReference type="AlphaFoldDB" id="A0A914DBM1"/>